<feature type="region of interest" description="Disordered" evidence="1">
    <location>
        <begin position="166"/>
        <end position="207"/>
    </location>
</feature>
<dbReference type="AlphaFoldDB" id="A0A832I155"/>
<comment type="caution">
    <text evidence="4">The sequence shown here is derived from an EMBL/GenBank/DDBJ whole genome shotgun (WGS) entry which is preliminary data.</text>
</comment>
<organism evidence="4">
    <name type="scientific">Eiseniibacteriota bacterium</name>
    <dbReference type="NCBI Taxonomy" id="2212470"/>
    <lineage>
        <taxon>Bacteria</taxon>
        <taxon>Candidatus Eiseniibacteriota</taxon>
    </lineage>
</organism>
<evidence type="ECO:0000313" key="4">
    <source>
        <dbReference type="EMBL" id="HGZ42789.1"/>
    </source>
</evidence>
<name>A0A832I155_UNCEI</name>
<protein>
    <submittedName>
        <fullName evidence="4">DUF4396 domain-containing protein</fullName>
    </submittedName>
</protein>
<evidence type="ECO:0000256" key="1">
    <source>
        <dbReference type="SAM" id="MobiDB-lite"/>
    </source>
</evidence>
<dbReference type="Pfam" id="PF14342">
    <property type="entry name" value="DUF4396"/>
    <property type="match status" value="1"/>
</dbReference>
<feature type="transmembrane region" description="Helical" evidence="2">
    <location>
        <begin position="47"/>
        <end position="70"/>
    </location>
</feature>
<keyword evidence="2" id="KW-0472">Membrane</keyword>
<feature type="transmembrane region" description="Helical" evidence="2">
    <location>
        <begin position="90"/>
        <end position="111"/>
    </location>
</feature>
<evidence type="ECO:0000256" key="2">
    <source>
        <dbReference type="SAM" id="Phobius"/>
    </source>
</evidence>
<feature type="transmembrane region" description="Helical" evidence="2">
    <location>
        <begin position="123"/>
        <end position="142"/>
    </location>
</feature>
<evidence type="ECO:0000259" key="3">
    <source>
        <dbReference type="Pfam" id="PF14342"/>
    </source>
</evidence>
<proteinExistence type="predicted"/>
<accession>A0A832I155</accession>
<keyword evidence="2" id="KW-0812">Transmembrane</keyword>
<feature type="domain" description="DUF4396" evidence="3">
    <location>
        <begin position="24"/>
        <end position="151"/>
    </location>
</feature>
<sequence length="207" mass="21231">MNEVHRPARPPGTRRGAGLARLSLLATLHCLAGCAVGEVLGLVLGTWLGLGTAQTIALAVALAFVFGYAFTMRPPLASGMPLPRALRLALAADTASITLMEIVDNGLMLLIPGAMSAGLADPHFWMSLMVAFVVAGVAAWPVNAWLISRGLGHATVHAAHHGGHDDALGAASGAPQKVDEAEAADAPAAAAHGRGDAWHAHHGRHGR</sequence>
<reference evidence="4" key="1">
    <citation type="journal article" date="2020" name="mSystems">
        <title>Genome- and Community-Level Interaction Insights into Carbon Utilization and Element Cycling Functions of Hydrothermarchaeota in Hydrothermal Sediment.</title>
        <authorList>
            <person name="Zhou Z."/>
            <person name="Liu Y."/>
            <person name="Xu W."/>
            <person name="Pan J."/>
            <person name="Luo Z.H."/>
            <person name="Li M."/>
        </authorList>
    </citation>
    <scope>NUCLEOTIDE SEQUENCE [LARGE SCALE GENOMIC DNA]</scope>
    <source>
        <strain evidence="4">SpSt-381</strain>
    </source>
</reference>
<dbReference type="EMBL" id="DSQF01000012">
    <property type="protein sequence ID" value="HGZ42789.1"/>
    <property type="molecule type" value="Genomic_DNA"/>
</dbReference>
<keyword evidence="2" id="KW-1133">Transmembrane helix</keyword>
<dbReference type="InterPro" id="IPR025509">
    <property type="entry name" value="DUF4396"/>
</dbReference>
<gene>
    <name evidence="4" type="ORF">ENR23_05055</name>
</gene>